<keyword evidence="2" id="KW-1185">Reference proteome</keyword>
<sequence length="283" mass="31250">MPWIRATPQGVVQVGQPAPGEIWDWFERSVARYEEALRGWQLPKVLVPADVDAALAGTPHVVMASESANFLEGDPRRLAQVHAMGLRHLQIVHYIESPLGDLQTTAPRHNGMPALAREVISECRRLGILVDLAHSTPAFVDAALDSTDAPVVWSHSWISRRGGRWNDWGYIARSLSPEQARKIAARGGVIGLWTVRVRNDSSYPLYSVGSYADEIMRMADLVGPQAVAFGTDMDGAGRDPVMSRYEQVREVVEQLARRGLSADTLHNLCIGNYARVLRKALQA</sequence>
<dbReference type="AlphaFoldDB" id="A0A849K5N6"/>
<proteinExistence type="predicted"/>
<dbReference type="GO" id="GO:0070573">
    <property type="term" value="F:metallodipeptidase activity"/>
    <property type="evidence" value="ECO:0007669"/>
    <property type="project" value="InterPro"/>
</dbReference>
<dbReference type="PANTHER" id="PTHR10443:SF12">
    <property type="entry name" value="DIPEPTIDASE"/>
    <property type="match status" value="1"/>
</dbReference>
<accession>A0A849K5N6</accession>
<dbReference type="Gene3D" id="3.20.20.140">
    <property type="entry name" value="Metal-dependent hydrolases"/>
    <property type="match status" value="1"/>
</dbReference>
<evidence type="ECO:0008006" key="3">
    <source>
        <dbReference type="Google" id="ProtNLM"/>
    </source>
</evidence>
<dbReference type="EMBL" id="JABFCS010000001">
    <property type="protein sequence ID" value="NNU42910.1"/>
    <property type="molecule type" value="Genomic_DNA"/>
</dbReference>
<dbReference type="InterPro" id="IPR032466">
    <property type="entry name" value="Metal_Hydrolase"/>
</dbReference>
<dbReference type="GO" id="GO:0006508">
    <property type="term" value="P:proteolysis"/>
    <property type="evidence" value="ECO:0007669"/>
    <property type="project" value="InterPro"/>
</dbReference>
<reference evidence="1 2" key="2">
    <citation type="submission" date="2020-06" db="EMBL/GenBank/DDBJ databases">
        <title>Ramlibacter rhizophilus sp. nov., isolated from rhizosphere soil of national flower Mugunghwa from South Korea.</title>
        <authorList>
            <person name="Zheng-Fei Y."/>
            <person name="Huan T."/>
        </authorList>
    </citation>
    <scope>NUCLEOTIDE SEQUENCE [LARGE SCALE GENOMIC DNA]</scope>
    <source>
        <strain evidence="1 2">B156</strain>
    </source>
</reference>
<protein>
    <recommendedName>
        <fullName evidence="3">Peptidase M19</fullName>
    </recommendedName>
</protein>
<dbReference type="SUPFAM" id="SSF51556">
    <property type="entry name" value="Metallo-dependent hydrolases"/>
    <property type="match status" value="1"/>
</dbReference>
<dbReference type="Proteomes" id="UP000552954">
    <property type="component" value="Unassembled WGS sequence"/>
</dbReference>
<evidence type="ECO:0000313" key="1">
    <source>
        <dbReference type="EMBL" id="NNU42910.1"/>
    </source>
</evidence>
<comment type="caution">
    <text evidence="1">The sequence shown here is derived from an EMBL/GenBank/DDBJ whole genome shotgun (WGS) entry which is preliminary data.</text>
</comment>
<dbReference type="PANTHER" id="PTHR10443">
    <property type="entry name" value="MICROSOMAL DIPEPTIDASE"/>
    <property type="match status" value="1"/>
</dbReference>
<gene>
    <name evidence="1" type="ORF">HK415_06665</name>
</gene>
<organism evidence="1 2">
    <name type="scientific">Ramlibacter montanisoli</name>
    <dbReference type="NCBI Taxonomy" id="2732512"/>
    <lineage>
        <taxon>Bacteria</taxon>
        <taxon>Pseudomonadati</taxon>
        <taxon>Pseudomonadota</taxon>
        <taxon>Betaproteobacteria</taxon>
        <taxon>Burkholderiales</taxon>
        <taxon>Comamonadaceae</taxon>
        <taxon>Ramlibacter</taxon>
    </lineage>
</organism>
<dbReference type="Pfam" id="PF01244">
    <property type="entry name" value="Peptidase_M19"/>
    <property type="match status" value="1"/>
</dbReference>
<dbReference type="InterPro" id="IPR008257">
    <property type="entry name" value="Pept_M19"/>
</dbReference>
<dbReference type="PROSITE" id="PS51365">
    <property type="entry name" value="RENAL_DIPEPTIDASE_2"/>
    <property type="match status" value="1"/>
</dbReference>
<name>A0A849K5N6_9BURK</name>
<evidence type="ECO:0000313" key="2">
    <source>
        <dbReference type="Proteomes" id="UP000552954"/>
    </source>
</evidence>
<reference evidence="1 2" key="1">
    <citation type="submission" date="2020-05" db="EMBL/GenBank/DDBJ databases">
        <authorList>
            <person name="Khan S.A."/>
            <person name="Jeon C.O."/>
            <person name="Chun B.H."/>
        </authorList>
    </citation>
    <scope>NUCLEOTIDE SEQUENCE [LARGE SCALE GENOMIC DNA]</scope>
    <source>
        <strain evidence="1 2">B156</strain>
    </source>
</reference>